<dbReference type="Proteomes" id="UP000197535">
    <property type="component" value="Unassembled WGS sequence"/>
</dbReference>
<dbReference type="InterPro" id="IPR014845">
    <property type="entry name" value="GYD/TTHA1554"/>
</dbReference>
<reference evidence="1 2" key="1">
    <citation type="submission" date="2016-02" db="EMBL/GenBank/DDBJ databases">
        <authorList>
            <person name="Wen L."/>
            <person name="He K."/>
            <person name="Yang H."/>
        </authorList>
    </citation>
    <scope>NUCLEOTIDE SEQUENCE [LARGE SCALE GENOMIC DNA]</scope>
    <source>
        <strain evidence="1 2">TSA40</strain>
    </source>
</reference>
<organism evidence="1 2">
    <name type="scientific">Noviherbaspirillum denitrificans</name>
    <dbReference type="NCBI Taxonomy" id="1968433"/>
    <lineage>
        <taxon>Bacteria</taxon>
        <taxon>Pseudomonadati</taxon>
        <taxon>Pseudomonadota</taxon>
        <taxon>Betaproteobacteria</taxon>
        <taxon>Burkholderiales</taxon>
        <taxon>Oxalobacteraceae</taxon>
        <taxon>Noviherbaspirillum</taxon>
    </lineage>
</organism>
<keyword evidence="2" id="KW-1185">Reference proteome</keyword>
<accession>A0A254TB27</accession>
<protein>
    <submittedName>
        <fullName evidence="1">GYD family protein</fullName>
    </submittedName>
</protein>
<sequence length="97" mass="10676">MATYIALISFTDQGIRTIKDTVKRADMVREGAGKFGVKVKEMSWTQGQYDMVVTFEAQDEAAFTAFGLAVSSTGNVRSQTMRAFTRDEMAAILAKIP</sequence>
<proteinExistence type="predicted"/>
<comment type="caution">
    <text evidence="1">The sequence shown here is derived from an EMBL/GenBank/DDBJ whole genome shotgun (WGS) entry which is preliminary data.</text>
</comment>
<dbReference type="AlphaFoldDB" id="A0A254TB27"/>
<name>A0A254TB27_9BURK</name>
<dbReference type="Pfam" id="PF08734">
    <property type="entry name" value="GYD"/>
    <property type="match status" value="1"/>
</dbReference>
<evidence type="ECO:0000313" key="1">
    <source>
        <dbReference type="EMBL" id="OWW19856.1"/>
    </source>
</evidence>
<dbReference type="EMBL" id="LSTO01000001">
    <property type="protein sequence ID" value="OWW19856.1"/>
    <property type="molecule type" value="Genomic_DNA"/>
</dbReference>
<gene>
    <name evidence="1" type="ORF">AYR66_10425</name>
</gene>
<evidence type="ECO:0000313" key="2">
    <source>
        <dbReference type="Proteomes" id="UP000197535"/>
    </source>
</evidence>
<dbReference type="RefSeq" id="WP_088706760.1">
    <property type="nucleotide sequence ID" value="NZ_LSTO01000001.1"/>
</dbReference>
<dbReference type="OrthoDB" id="5243930at2"/>